<name>A0A8B7Z6Y3_ACAPL</name>
<keyword evidence="2" id="KW-1185">Reference proteome</keyword>
<evidence type="ECO:0000313" key="2">
    <source>
        <dbReference type="Proteomes" id="UP000694845"/>
    </source>
</evidence>
<dbReference type="KEGG" id="aplc:110984557"/>
<dbReference type="SMART" id="SM01155">
    <property type="entry name" value="DUF1713"/>
    <property type="match status" value="1"/>
</dbReference>
<dbReference type="AlphaFoldDB" id="A0A8B7Z6Y3"/>
<accession>A0A8B7Z6Y3</accession>
<protein>
    <submittedName>
        <fullName evidence="3 4">Uncharacterized protein LOC110984557</fullName>
    </submittedName>
</protein>
<dbReference type="Proteomes" id="UP000694845">
    <property type="component" value="Unplaced"/>
</dbReference>
<dbReference type="OMA" id="CMTESAC"/>
<dbReference type="OrthoDB" id="10127115at2759"/>
<reference evidence="3 4" key="1">
    <citation type="submission" date="2025-04" db="UniProtKB">
        <authorList>
            <consortium name="RefSeq"/>
        </authorList>
    </citation>
    <scope>IDENTIFICATION</scope>
</reference>
<dbReference type="RefSeq" id="XP_022100550.1">
    <property type="nucleotide sequence ID" value="XM_022244858.1"/>
</dbReference>
<dbReference type="RefSeq" id="XP_022100551.1">
    <property type="nucleotide sequence ID" value="XM_022244859.1"/>
</dbReference>
<dbReference type="InterPro" id="IPR013177">
    <property type="entry name" value="Ribosomal_mS38_C"/>
</dbReference>
<evidence type="ECO:0000259" key="1">
    <source>
        <dbReference type="SMART" id="SM01155"/>
    </source>
</evidence>
<feature type="domain" description="Ribosomal protein mS38 C-terminal" evidence="1">
    <location>
        <begin position="179"/>
        <end position="212"/>
    </location>
</feature>
<sequence>MYQLLSSTRRPLVQTLWWSTLQGQITRCLSSNLTSTACMTESACNHGNRCDQTASHQPFFSQLAAIKKSSGVKCITAGKGKAHFAHQTWLLSNSDLDLEQSFTRLTLSPLELKLNTDLPVVLPDTENLHTAKVILDPSPFAQLLHDCPTRAPVVSFFDPVSNPCLEIYIPVNGNNAKKHASNIIQKRRRKMNRHQYLKWKKRNKFKLRIQKQRKQKKKRLKWEQHLAKFRFTGLKPGEGEEYLAKKKAKMAIFLRHLGIKTDEEEEAEKKKIHLGQVRKARKIIPEPSIPKDAKI</sequence>
<proteinExistence type="predicted"/>
<gene>
    <name evidence="3 4" type="primary">LOC110984557</name>
</gene>
<dbReference type="GeneID" id="110984557"/>
<evidence type="ECO:0000313" key="4">
    <source>
        <dbReference type="RefSeq" id="XP_022100551.1"/>
    </source>
</evidence>
<evidence type="ECO:0000313" key="3">
    <source>
        <dbReference type="RefSeq" id="XP_022100550.1"/>
    </source>
</evidence>
<organism evidence="2 3">
    <name type="scientific">Acanthaster planci</name>
    <name type="common">Crown-of-thorns starfish</name>
    <dbReference type="NCBI Taxonomy" id="133434"/>
    <lineage>
        <taxon>Eukaryota</taxon>
        <taxon>Metazoa</taxon>
        <taxon>Echinodermata</taxon>
        <taxon>Eleutherozoa</taxon>
        <taxon>Asterozoa</taxon>
        <taxon>Asteroidea</taxon>
        <taxon>Valvatacea</taxon>
        <taxon>Valvatida</taxon>
        <taxon>Acanthasteridae</taxon>
        <taxon>Acanthaster</taxon>
    </lineage>
</organism>